<feature type="compositionally biased region" description="Basic and acidic residues" evidence="6">
    <location>
        <begin position="772"/>
        <end position="790"/>
    </location>
</feature>
<feature type="compositionally biased region" description="Acidic residues" evidence="6">
    <location>
        <begin position="288"/>
        <end position="302"/>
    </location>
</feature>
<dbReference type="InterPro" id="IPR035979">
    <property type="entry name" value="RBD_domain_sf"/>
</dbReference>
<dbReference type="InterPro" id="IPR051945">
    <property type="entry name" value="RRM_MRD1_RNA_proc_ribogen"/>
</dbReference>
<comment type="caution">
    <text evidence="8">The sequence shown here is derived from an EMBL/GenBank/DDBJ whole genome shotgun (WGS) entry which is preliminary data.</text>
</comment>
<dbReference type="SUPFAM" id="SSF54928">
    <property type="entry name" value="RNA-binding domain, RBD"/>
    <property type="match status" value="4"/>
</dbReference>
<accession>A0ABR2HMH2</accession>
<sequence length="811" mass="89829">MAGSGKLKRSRDQATDSAAKPDASVASEKPQTAAADEGAGETATTTDATERATKRPRVEENRTLFVRSLPTSATDESLTEFFSNYFPVKHATVVKDRATKASRGYGFVTFTDAEDALEAKKKLNNQALDGRKITLDVAEARQRKPKATAEGSGVASETVARKEKRVAELEQARAPQNAKLIVRNLPWSIKTSEQLAALFQKHGKVKYADIPQSKGKLSGFGFVTFRRHKHAEMAMEGENGKIVDGRPIAVDWAADKKEWTKQQDGAAAEETTPKKDKKKASTEKPKADEDESPEDKEESDDDMDADLKNFMKNHMENLEDEDDKDEDDEDEDEEEEDDADLGVDDDDEDEEEKPAKKLTTNNDTTVFIRNLPFSVDDEGLKEHFEQFGPVRYARCVMDRATDRPAGTGFVCFYNQDDSTACVRGAPRQQLPDNPGKRSILQNEMADQAGLYTLDGRVLQVTQAVNKTEAARLTESGIAARDTKDRDKRRLYLLPEGSIPAGSPLHSLLSAAEIQMRDDSAAQRKKQIQGNPSLHVSLTRLALRNIPRDMTPKELKALAREAVVGFSKDVKAGLREPLSKEEINRGGADDKEAERRRKEKKKGIVSQAKIVYENSQGSKVDEKDGAGKSRGYGFVEYSSHRWALMGLRWLNGHQVKNETSKSSRLIAEFAIENAQVVARRKDILLRSTQGPRNPPQQEMPANNAPFAERRTAFRNAGKHGARRPGWNGQRDGKPVRDNKKPQGGGAESKKSGGFDLNGPGFNNRKPMGGSDAKPVRGGEEKKGSSTREALDQKIIARKRNMRKKKSMARSSH</sequence>
<feature type="region of interest" description="Disordered" evidence="6">
    <location>
        <begin position="1"/>
        <end position="70"/>
    </location>
</feature>
<evidence type="ECO:0000256" key="3">
    <source>
        <dbReference type="ARBA" id="ARBA00022884"/>
    </source>
</evidence>
<feature type="compositionally biased region" description="Low complexity" evidence="6">
    <location>
        <begin position="32"/>
        <end position="47"/>
    </location>
</feature>
<evidence type="ECO:0000256" key="4">
    <source>
        <dbReference type="ARBA" id="ARBA00023242"/>
    </source>
</evidence>
<gene>
    <name evidence="8" type="ORF">PGQ11_015663</name>
</gene>
<dbReference type="InterPro" id="IPR012677">
    <property type="entry name" value="Nucleotide-bd_a/b_plait_sf"/>
</dbReference>
<keyword evidence="2" id="KW-0677">Repeat</keyword>
<feature type="compositionally biased region" description="Basic and acidic residues" evidence="6">
    <location>
        <begin position="271"/>
        <end position="287"/>
    </location>
</feature>
<dbReference type="EMBL" id="JAPCWZ010000010">
    <property type="protein sequence ID" value="KAK8849183.1"/>
    <property type="molecule type" value="Genomic_DNA"/>
</dbReference>
<evidence type="ECO:0000256" key="6">
    <source>
        <dbReference type="SAM" id="MobiDB-lite"/>
    </source>
</evidence>
<dbReference type="InterPro" id="IPR034808">
    <property type="entry name" value="Nop4p_RRM3"/>
</dbReference>
<feature type="region of interest" description="Disordered" evidence="6">
    <location>
        <begin position="576"/>
        <end position="603"/>
    </location>
</feature>
<evidence type="ECO:0000313" key="9">
    <source>
        <dbReference type="Proteomes" id="UP001390339"/>
    </source>
</evidence>
<evidence type="ECO:0000259" key="7">
    <source>
        <dbReference type="PROSITE" id="PS50102"/>
    </source>
</evidence>
<dbReference type="InterPro" id="IPR000504">
    <property type="entry name" value="RRM_dom"/>
</dbReference>
<feature type="domain" description="RRM" evidence="7">
    <location>
        <begin position="178"/>
        <end position="255"/>
    </location>
</feature>
<organism evidence="8 9">
    <name type="scientific">Apiospora arundinis</name>
    <dbReference type="NCBI Taxonomy" id="335852"/>
    <lineage>
        <taxon>Eukaryota</taxon>
        <taxon>Fungi</taxon>
        <taxon>Dikarya</taxon>
        <taxon>Ascomycota</taxon>
        <taxon>Pezizomycotina</taxon>
        <taxon>Sordariomycetes</taxon>
        <taxon>Xylariomycetidae</taxon>
        <taxon>Amphisphaeriales</taxon>
        <taxon>Apiosporaceae</taxon>
        <taxon>Apiospora</taxon>
    </lineage>
</organism>
<dbReference type="SMART" id="SM00360">
    <property type="entry name" value="RRM"/>
    <property type="match status" value="4"/>
</dbReference>
<comment type="subcellular location">
    <subcellularLocation>
        <location evidence="1">Nucleus</location>
    </subcellularLocation>
</comment>
<feature type="compositionally biased region" description="Basic and acidic residues" evidence="6">
    <location>
        <begin position="576"/>
        <end position="595"/>
    </location>
</feature>
<proteinExistence type="predicted"/>
<dbReference type="Proteomes" id="UP001390339">
    <property type="component" value="Unassembled WGS sequence"/>
</dbReference>
<dbReference type="PANTHER" id="PTHR48039:SF5">
    <property type="entry name" value="RNA-BINDING PROTEIN 28"/>
    <property type="match status" value="1"/>
</dbReference>
<feature type="domain" description="RRM" evidence="7">
    <location>
        <begin position="538"/>
        <end position="671"/>
    </location>
</feature>
<feature type="domain" description="RRM" evidence="7">
    <location>
        <begin position="364"/>
        <end position="465"/>
    </location>
</feature>
<feature type="region of interest" description="Disordered" evidence="6">
    <location>
        <begin position="314"/>
        <end position="360"/>
    </location>
</feature>
<keyword evidence="3 5" id="KW-0694">RNA-binding</keyword>
<evidence type="ECO:0000256" key="2">
    <source>
        <dbReference type="ARBA" id="ARBA00022737"/>
    </source>
</evidence>
<dbReference type="Pfam" id="PF00076">
    <property type="entry name" value="RRM_1"/>
    <property type="match status" value="3"/>
</dbReference>
<evidence type="ECO:0000256" key="1">
    <source>
        <dbReference type="ARBA" id="ARBA00004123"/>
    </source>
</evidence>
<feature type="region of interest" description="Disordered" evidence="6">
    <location>
        <begin position="258"/>
        <end position="302"/>
    </location>
</feature>
<feature type="compositionally biased region" description="Basic residues" evidence="6">
    <location>
        <begin position="794"/>
        <end position="811"/>
    </location>
</feature>
<dbReference type="CDD" id="cd12676">
    <property type="entry name" value="RRM3_Nop4p"/>
    <property type="match status" value="1"/>
</dbReference>
<evidence type="ECO:0000256" key="5">
    <source>
        <dbReference type="PROSITE-ProRule" id="PRU00176"/>
    </source>
</evidence>
<dbReference type="PANTHER" id="PTHR48039">
    <property type="entry name" value="RNA-BINDING MOTIF PROTEIN 14B"/>
    <property type="match status" value="1"/>
</dbReference>
<feature type="region of interest" description="Disordered" evidence="6">
    <location>
        <begin position="714"/>
        <end position="811"/>
    </location>
</feature>
<dbReference type="Gene3D" id="3.30.70.330">
    <property type="match status" value="4"/>
</dbReference>
<name>A0ABR2HMH2_9PEZI</name>
<protein>
    <submittedName>
        <fullName evidence="8">RNA recognition domain-containing protein</fullName>
    </submittedName>
</protein>
<reference evidence="8 9" key="1">
    <citation type="journal article" date="2024" name="IMA Fungus">
        <title>Apiospora arundinis, a panoply of carbohydrate-active enzymes and secondary metabolites.</title>
        <authorList>
            <person name="Sorensen T."/>
            <person name="Petersen C."/>
            <person name="Muurmann A.T."/>
            <person name="Christiansen J.V."/>
            <person name="Brundto M.L."/>
            <person name="Overgaard C.K."/>
            <person name="Boysen A.T."/>
            <person name="Wollenberg R.D."/>
            <person name="Larsen T.O."/>
            <person name="Sorensen J.L."/>
            <person name="Nielsen K.L."/>
            <person name="Sondergaard T.E."/>
        </authorList>
    </citation>
    <scope>NUCLEOTIDE SEQUENCE [LARGE SCALE GENOMIC DNA]</scope>
    <source>
        <strain evidence="8 9">AAU 773</strain>
    </source>
</reference>
<feature type="compositionally biased region" description="Basic and acidic residues" evidence="6">
    <location>
        <begin position="729"/>
        <end position="739"/>
    </location>
</feature>
<feature type="compositionally biased region" description="Basic and acidic residues" evidence="6">
    <location>
        <begin position="48"/>
        <end position="62"/>
    </location>
</feature>
<dbReference type="PROSITE" id="PS50102">
    <property type="entry name" value="RRM"/>
    <property type="match status" value="4"/>
</dbReference>
<feature type="domain" description="RRM" evidence="7">
    <location>
        <begin position="62"/>
        <end position="140"/>
    </location>
</feature>
<feature type="compositionally biased region" description="Acidic residues" evidence="6">
    <location>
        <begin position="318"/>
        <end position="352"/>
    </location>
</feature>
<evidence type="ECO:0000313" key="8">
    <source>
        <dbReference type="EMBL" id="KAK8849183.1"/>
    </source>
</evidence>
<keyword evidence="4" id="KW-0539">Nucleus</keyword>
<keyword evidence="9" id="KW-1185">Reference proteome</keyword>